<evidence type="ECO:0000256" key="6">
    <source>
        <dbReference type="ARBA" id="ARBA00023212"/>
    </source>
</evidence>
<keyword evidence="4 10" id="KW-0963">Cytoplasm</keyword>
<dbReference type="Gramene" id="Pp3c1_32330V3.1">
    <property type="protein sequence ID" value="Pp3c1_32330V3.1"/>
    <property type="gene ID" value="Pp3c1_32330"/>
</dbReference>
<evidence type="ECO:0000313" key="11">
    <source>
        <dbReference type="EMBL" id="PNR63057.1"/>
    </source>
</evidence>
<dbReference type="FunFam" id="3.30.1460.20:FF:000007">
    <property type="entry name" value="Arp2/3 complex 34 kDa subunit"/>
    <property type="match status" value="1"/>
</dbReference>
<dbReference type="GeneID" id="112289024"/>
<accession>A0A2K1LAK9</accession>
<evidence type="ECO:0000256" key="2">
    <source>
        <dbReference type="ARBA" id="ARBA00004316"/>
    </source>
</evidence>
<dbReference type="OrthoDB" id="148331at2759"/>
<dbReference type="Gene3D" id="3.30.1460.20">
    <property type="match status" value="2"/>
</dbReference>
<dbReference type="GO" id="GO:0042995">
    <property type="term" value="C:cell projection"/>
    <property type="evidence" value="ECO:0007669"/>
    <property type="project" value="UniProtKB-SubCell"/>
</dbReference>
<dbReference type="PaxDb" id="3218-PP1S249_67V6.1"/>
<comment type="subunit">
    <text evidence="10">Component of the Arp2/3 complex.</text>
</comment>
<dbReference type="EnsemblPlants" id="Pp3c1_32330V3.2">
    <property type="protein sequence ID" value="Pp3c1_32330V3.2"/>
    <property type="gene ID" value="Pp3c1_32330"/>
</dbReference>
<gene>
    <name evidence="12" type="primary">LOC112289024</name>
    <name evidence="11" type="ORF">PHYPA_001482</name>
</gene>
<dbReference type="Pfam" id="PF04045">
    <property type="entry name" value="P34-Arc"/>
    <property type="match status" value="1"/>
</dbReference>
<dbReference type="InterPro" id="IPR034666">
    <property type="entry name" value="ARPC2/4"/>
</dbReference>
<evidence type="ECO:0000256" key="9">
    <source>
        <dbReference type="ARBA" id="ARBA00056923"/>
    </source>
</evidence>
<evidence type="ECO:0000256" key="3">
    <source>
        <dbReference type="ARBA" id="ARBA00007192"/>
    </source>
</evidence>
<reference evidence="11 13" key="2">
    <citation type="journal article" date="2018" name="Plant J.">
        <title>The Physcomitrella patens chromosome-scale assembly reveals moss genome structure and evolution.</title>
        <authorList>
            <person name="Lang D."/>
            <person name="Ullrich K.K."/>
            <person name="Murat F."/>
            <person name="Fuchs J."/>
            <person name="Jenkins J."/>
            <person name="Haas F.B."/>
            <person name="Piednoel M."/>
            <person name="Gundlach H."/>
            <person name="Van Bel M."/>
            <person name="Meyberg R."/>
            <person name="Vives C."/>
            <person name="Morata J."/>
            <person name="Symeonidi A."/>
            <person name="Hiss M."/>
            <person name="Muchero W."/>
            <person name="Kamisugi Y."/>
            <person name="Saleh O."/>
            <person name="Blanc G."/>
            <person name="Decker E.L."/>
            <person name="van Gessel N."/>
            <person name="Grimwood J."/>
            <person name="Hayes R.D."/>
            <person name="Graham S.W."/>
            <person name="Gunter L.E."/>
            <person name="McDaniel S.F."/>
            <person name="Hoernstein S.N.W."/>
            <person name="Larsson A."/>
            <person name="Li F.W."/>
            <person name="Perroud P.F."/>
            <person name="Phillips J."/>
            <person name="Ranjan P."/>
            <person name="Rokshar D.S."/>
            <person name="Rothfels C.J."/>
            <person name="Schneider L."/>
            <person name="Shu S."/>
            <person name="Stevenson D.W."/>
            <person name="Thummler F."/>
            <person name="Tillich M."/>
            <person name="Villarreal Aguilar J.C."/>
            <person name="Widiez T."/>
            <person name="Wong G.K."/>
            <person name="Wymore A."/>
            <person name="Zhang Y."/>
            <person name="Zimmer A.D."/>
            <person name="Quatrano R.S."/>
            <person name="Mayer K.F.X."/>
            <person name="Goodstein D."/>
            <person name="Casacuberta J.M."/>
            <person name="Vandepoele K."/>
            <person name="Reski R."/>
            <person name="Cuming A.C."/>
            <person name="Tuskan G.A."/>
            <person name="Maumus F."/>
            <person name="Salse J."/>
            <person name="Schmutz J."/>
            <person name="Rensing S.A."/>
        </authorList>
    </citation>
    <scope>NUCLEOTIDE SEQUENCE [LARGE SCALE GENOMIC DNA]</scope>
    <source>
        <strain evidence="12 13">cv. Gransden 2004</strain>
    </source>
</reference>
<keyword evidence="7" id="KW-0966">Cell projection</keyword>
<dbReference type="EnsemblPlants" id="Pp3c1_32330V3.1">
    <property type="protein sequence ID" value="Pp3c1_32330V3.1"/>
    <property type="gene ID" value="Pp3c1_32330"/>
</dbReference>
<organism evidence="11">
    <name type="scientific">Physcomitrium patens</name>
    <name type="common">Spreading-leaved earth moss</name>
    <name type="synonym">Physcomitrella patens</name>
    <dbReference type="NCBI Taxonomy" id="3218"/>
    <lineage>
        <taxon>Eukaryota</taxon>
        <taxon>Viridiplantae</taxon>
        <taxon>Streptophyta</taxon>
        <taxon>Embryophyta</taxon>
        <taxon>Bryophyta</taxon>
        <taxon>Bryophytina</taxon>
        <taxon>Bryopsida</taxon>
        <taxon>Funariidae</taxon>
        <taxon>Funariales</taxon>
        <taxon>Funariaceae</taxon>
        <taxon>Physcomitrium</taxon>
    </lineage>
</organism>
<dbReference type="GO" id="GO:0051015">
    <property type="term" value="F:actin filament binding"/>
    <property type="evidence" value="ECO:0000318"/>
    <property type="project" value="GO_Central"/>
</dbReference>
<evidence type="ECO:0000313" key="13">
    <source>
        <dbReference type="Proteomes" id="UP000006727"/>
    </source>
</evidence>
<name>A0A2K1LAK9_PHYPA</name>
<dbReference type="EMBL" id="ABEU02000001">
    <property type="protein sequence ID" value="PNR63057.1"/>
    <property type="molecule type" value="Genomic_DNA"/>
</dbReference>
<dbReference type="PANTHER" id="PTHR12058">
    <property type="entry name" value="ARP2/3 COMPLEX 34 KDA SUBUNIT"/>
    <property type="match status" value="1"/>
</dbReference>
<dbReference type="Gramene" id="Pp3c1_32330V3.2">
    <property type="protein sequence ID" value="Pp3c1_32330V3.2"/>
    <property type="gene ID" value="Pp3c1_32330"/>
</dbReference>
<dbReference type="FunFam" id="3.30.1460.20:FF:000006">
    <property type="entry name" value="Arp2/3 complex 34 kDa subunit"/>
    <property type="match status" value="1"/>
</dbReference>
<comment type="subcellular location">
    <subcellularLocation>
        <location evidence="2">Cell projection</location>
    </subcellularLocation>
    <subcellularLocation>
        <location evidence="1 10">Cytoplasm</location>
        <location evidence="1 10">Cytoskeleton</location>
    </subcellularLocation>
</comment>
<sequence length="314" mass="35242">MILLEGPSRVLQQIFQNRLRNTEKLAEVDFHIVEFDDIRFHVQGSEKDTQHITISVAVPSPPPETVFDGGLPSGALEAVRSAYGAFVQVIEPPESGFHLTIQVDLTKIASSETERIQQITKIASLRTVVLGAPLRHILKHLGNRSVAPDADNLVALMHRPRQSYFLIPPPGKVTVVFPMRYNDSNDVVLATSFLQEFMKARRSAGLSTASPCLWAPTPPLALKGAPAHALDANCGFVSFVIFPRHVESEKLDRIVWNLSTFYAYISYHIKCSKAFMHPQMRRRVNTLSQQLDKTKLEIEKQKKIAQGRSFRRPV</sequence>
<dbReference type="GO" id="GO:0005200">
    <property type="term" value="F:structural constituent of cytoskeleton"/>
    <property type="evidence" value="ECO:0000318"/>
    <property type="project" value="GO_Central"/>
</dbReference>
<dbReference type="GO" id="GO:0030041">
    <property type="term" value="P:actin filament polymerization"/>
    <property type="evidence" value="ECO:0007669"/>
    <property type="project" value="InterPro"/>
</dbReference>
<keyword evidence="13" id="KW-1185">Reference proteome</keyword>
<reference evidence="12" key="3">
    <citation type="submission" date="2020-12" db="UniProtKB">
        <authorList>
            <consortium name="EnsemblPlants"/>
        </authorList>
    </citation>
    <scope>IDENTIFICATION</scope>
</reference>
<evidence type="ECO:0000256" key="4">
    <source>
        <dbReference type="ARBA" id="ARBA00022490"/>
    </source>
</evidence>
<comment type="similarity">
    <text evidence="3 10">Belongs to the ARPC2 family.</text>
</comment>
<dbReference type="SUPFAM" id="SSF69645">
    <property type="entry name" value="Arp2/3 complex subunits"/>
    <property type="match status" value="2"/>
</dbReference>
<dbReference type="STRING" id="3218.A0A2K1LAK9"/>
<keyword evidence="6 10" id="KW-0206">Cytoskeleton</keyword>
<dbReference type="GO" id="GO:0005885">
    <property type="term" value="C:Arp2/3 protein complex"/>
    <property type="evidence" value="ECO:0000318"/>
    <property type="project" value="GO_Central"/>
</dbReference>
<evidence type="ECO:0000256" key="7">
    <source>
        <dbReference type="ARBA" id="ARBA00023273"/>
    </source>
</evidence>
<dbReference type="GO" id="GO:0034314">
    <property type="term" value="P:Arp2/3 complex-mediated actin nucleation"/>
    <property type="evidence" value="ECO:0000318"/>
    <property type="project" value="GO_Central"/>
</dbReference>
<dbReference type="PANTHER" id="PTHR12058:SF0">
    <property type="entry name" value="ACTIN-RELATED PROTEIN 2_3 COMPLEX SUBUNIT 2"/>
    <property type="match status" value="1"/>
</dbReference>
<reference evidence="11 13" key="1">
    <citation type="journal article" date="2008" name="Science">
        <title>The Physcomitrella genome reveals evolutionary insights into the conquest of land by plants.</title>
        <authorList>
            <person name="Rensing S."/>
            <person name="Lang D."/>
            <person name="Zimmer A."/>
            <person name="Terry A."/>
            <person name="Salamov A."/>
            <person name="Shapiro H."/>
            <person name="Nishiyama T."/>
            <person name="Perroud P.-F."/>
            <person name="Lindquist E."/>
            <person name="Kamisugi Y."/>
            <person name="Tanahashi T."/>
            <person name="Sakakibara K."/>
            <person name="Fujita T."/>
            <person name="Oishi K."/>
            <person name="Shin-I T."/>
            <person name="Kuroki Y."/>
            <person name="Toyoda A."/>
            <person name="Suzuki Y."/>
            <person name="Hashimoto A."/>
            <person name="Yamaguchi K."/>
            <person name="Sugano A."/>
            <person name="Kohara Y."/>
            <person name="Fujiyama A."/>
            <person name="Anterola A."/>
            <person name="Aoki S."/>
            <person name="Ashton N."/>
            <person name="Barbazuk W.B."/>
            <person name="Barker E."/>
            <person name="Bennetzen J."/>
            <person name="Bezanilla M."/>
            <person name="Blankenship R."/>
            <person name="Cho S.H."/>
            <person name="Dutcher S."/>
            <person name="Estelle M."/>
            <person name="Fawcett J.A."/>
            <person name="Gundlach H."/>
            <person name="Hanada K."/>
            <person name="Heyl A."/>
            <person name="Hicks K.A."/>
            <person name="Hugh J."/>
            <person name="Lohr M."/>
            <person name="Mayer K."/>
            <person name="Melkozernov A."/>
            <person name="Murata T."/>
            <person name="Nelson D."/>
            <person name="Pils B."/>
            <person name="Prigge M."/>
            <person name="Reiss B."/>
            <person name="Renner T."/>
            <person name="Rombauts S."/>
            <person name="Rushton P."/>
            <person name="Sanderfoot A."/>
            <person name="Schween G."/>
            <person name="Shiu S.-H."/>
            <person name="Stueber K."/>
            <person name="Theodoulou F.L."/>
            <person name="Tu H."/>
            <person name="Van de Peer Y."/>
            <person name="Verrier P.J."/>
            <person name="Waters E."/>
            <person name="Wood A."/>
            <person name="Yang L."/>
            <person name="Cove D."/>
            <person name="Cuming A."/>
            <person name="Hasebe M."/>
            <person name="Lucas S."/>
            <person name="Mishler D.B."/>
            <person name="Reski R."/>
            <person name="Grigoriev I."/>
            <person name="Quatrano R.S."/>
            <person name="Boore J.L."/>
        </authorList>
    </citation>
    <scope>NUCLEOTIDE SEQUENCE [LARGE SCALE GENOMIC DNA]</scope>
    <source>
        <strain evidence="12 13">cv. Gransden 2004</strain>
    </source>
</reference>
<evidence type="ECO:0000313" key="12">
    <source>
        <dbReference type="EnsemblPlants" id="Pp3c1_32330V3.1"/>
    </source>
</evidence>
<dbReference type="Proteomes" id="UP000006727">
    <property type="component" value="Chromosome 1"/>
</dbReference>
<evidence type="ECO:0000256" key="8">
    <source>
        <dbReference type="ARBA" id="ARBA00029755"/>
    </source>
</evidence>
<comment type="function">
    <text evidence="9">Functions as actin-binding component of the Arp2/3 complex which is involved in regulation of actin polymerization and together with an activating nucleation-promoting factor (NPF) mediates the formation of branched actin networks. Seems to contact the mother actin filament. Arp2/3 complex plays a critical role in the control of cell morphogenesis via the modulation of cell polarity development.</text>
</comment>
<protein>
    <recommendedName>
        <fullName evidence="8 10">Arp2/3 complex 34 kDa subunit</fullName>
    </recommendedName>
</protein>
<dbReference type="AlphaFoldDB" id="A0A2K1LAK9"/>
<dbReference type="RefSeq" id="XP_024389682.1">
    <property type="nucleotide sequence ID" value="XM_024533914.2"/>
</dbReference>
<proteinExistence type="inferred from homology"/>
<evidence type="ECO:0000256" key="5">
    <source>
        <dbReference type="ARBA" id="ARBA00023203"/>
    </source>
</evidence>
<keyword evidence="5 10" id="KW-0009">Actin-binding</keyword>
<evidence type="ECO:0000256" key="10">
    <source>
        <dbReference type="RuleBase" id="RU364015"/>
    </source>
</evidence>
<dbReference type="InterPro" id="IPR007188">
    <property type="entry name" value="ARPC2"/>
</dbReference>
<evidence type="ECO:0000256" key="1">
    <source>
        <dbReference type="ARBA" id="ARBA00004245"/>
    </source>
</evidence>